<evidence type="ECO:0000256" key="10">
    <source>
        <dbReference type="SAM" id="Phobius"/>
    </source>
</evidence>
<dbReference type="eggNOG" id="KOG0156">
    <property type="taxonomic scope" value="Eukaryota"/>
</dbReference>
<reference evidence="15" key="4">
    <citation type="journal article" date="2018" name="Nat. Plants">
        <title>Whole-genome landscape of Medicago truncatula symbiotic genes.</title>
        <authorList>
            <person name="Pecrix Y."/>
            <person name="Staton S.E."/>
            <person name="Sallet E."/>
            <person name="Lelandais-Briere C."/>
            <person name="Moreau S."/>
            <person name="Carrere S."/>
            <person name="Blein T."/>
            <person name="Jardinaud M.F."/>
            <person name="Latrasse D."/>
            <person name="Zouine M."/>
            <person name="Zahm M."/>
            <person name="Kreplak J."/>
            <person name="Mayjonade B."/>
            <person name="Satge C."/>
            <person name="Perez M."/>
            <person name="Cauet S."/>
            <person name="Marande W."/>
            <person name="Chantry-Darmon C."/>
            <person name="Lopez-Roques C."/>
            <person name="Bouchez O."/>
            <person name="Berard A."/>
            <person name="Debelle F."/>
            <person name="Munos S."/>
            <person name="Bendahmane A."/>
            <person name="Berges H."/>
            <person name="Niebel A."/>
            <person name="Buitink J."/>
            <person name="Frugier F."/>
            <person name="Benhamed M."/>
            <person name="Crespi M."/>
            <person name="Gouzy J."/>
            <person name="Gamas P."/>
        </authorList>
    </citation>
    <scope>NUCLEOTIDE SEQUENCE [LARGE SCALE GENOMIC DNA]</scope>
    <source>
        <strain evidence="15">cv. Jemalong A17</strain>
    </source>
</reference>
<evidence type="ECO:0000256" key="8">
    <source>
        <dbReference type="PIRSR" id="PIRSR602401-1"/>
    </source>
</evidence>
<keyword evidence="4 8" id="KW-0479">Metal-binding</keyword>
<dbReference type="PANTHER" id="PTHR47953">
    <property type="entry name" value="OS08G0105600 PROTEIN"/>
    <property type="match status" value="1"/>
</dbReference>
<keyword evidence="10" id="KW-0812">Transmembrane</keyword>
<comment type="cofactor">
    <cofactor evidence="1 8">
        <name>heme</name>
        <dbReference type="ChEBI" id="CHEBI:30413"/>
    </cofactor>
</comment>
<evidence type="ECO:0000256" key="6">
    <source>
        <dbReference type="ARBA" id="ARBA00023004"/>
    </source>
</evidence>
<reference evidence="13" key="3">
    <citation type="submission" date="2015-04" db="UniProtKB">
        <authorList>
            <consortium name="EnsemblPlants"/>
        </authorList>
    </citation>
    <scope>IDENTIFICATION</scope>
    <source>
        <strain evidence="13">cv. Jemalong A17</strain>
    </source>
</reference>
<reference evidence="11 14" key="1">
    <citation type="journal article" date="2011" name="Nature">
        <title>The Medicago genome provides insight into the evolution of rhizobial symbioses.</title>
        <authorList>
            <person name="Young N.D."/>
            <person name="Debelle F."/>
            <person name="Oldroyd G.E."/>
            <person name="Geurts R."/>
            <person name="Cannon S.B."/>
            <person name="Udvardi M.K."/>
            <person name="Benedito V.A."/>
            <person name="Mayer K.F."/>
            <person name="Gouzy J."/>
            <person name="Schoof H."/>
            <person name="Van de Peer Y."/>
            <person name="Proost S."/>
            <person name="Cook D.R."/>
            <person name="Meyers B.C."/>
            <person name="Spannagl M."/>
            <person name="Cheung F."/>
            <person name="De Mita S."/>
            <person name="Krishnakumar V."/>
            <person name="Gundlach H."/>
            <person name="Zhou S."/>
            <person name="Mudge J."/>
            <person name="Bharti A.K."/>
            <person name="Murray J.D."/>
            <person name="Naoumkina M.A."/>
            <person name="Rosen B."/>
            <person name="Silverstein K.A."/>
            <person name="Tang H."/>
            <person name="Rombauts S."/>
            <person name="Zhao P.X."/>
            <person name="Zhou P."/>
            <person name="Barbe V."/>
            <person name="Bardou P."/>
            <person name="Bechner M."/>
            <person name="Bellec A."/>
            <person name="Berger A."/>
            <person name="Berges H."/>
            <person name="Bidwell S."/>
            <person name="Bisseling T."/>
            <person name="Choisne N."/>
            <person name="Couloux A."/>
            <person name="Denny R."/>
            <person name="Deshpande S."/>
            <person name="Dai X."/>
            <person name="Doyle J.J."/>
            <person name="Dudez A.M."/>
            <person name="Farmer A.D."/>
            <person name="Fouteau S."/>
            <person name="Franken C."/>
            <person name="Gibelin C."/>
            <person name="Gish J."/>
            <person name="Goldstein S."/>
            <person name="Gonzalez A.J."/>
            <person name="Green P.J."/>
            <person name="Hallab A."/>
            <person name="Hartog M."/>
            <person name="Hua A."/>
            <person name="Humphray S.J."/>
            <person name="Jeong D.H."/>
            <person name="Jing Y."/>
            <person name="Jocker A."/>
            <person name="Kenton S.M."/>
            <person name="Kim D.J."/>
            <person name="Klee K."/>
            <person name="Lai H."/>
            <person name="Lang C."/>
            <person name="Lin S."/>
            <person name="Macmil S.L."/>
            <person name="Magdelenat G."/>
            <person name="Matthews L."/>
            <person name="McCorrison J."/>
            <person name="Monaghan E.L."/>
            <person name="Mun J.H."/>
            <person name="Najar F.Z."/>
            <person name="Nicholson C."/>
            <person name="Noirot C."/>
            <person name="O'Bleness M."/>
            <person name="Paule C.R."/>
            <person name="Poulain J."/>
            <person name="Prion F."/>
            <person name="Qin B."/>
            <person name="Qu C."/>
            <person name="Retzel E.F."/>
            <person name="Riddle C."/>
            <person name="Sallet E."/>
            <person name="Samain S."/>
            <person name="Samson N."/>
            <person name="Sanders I."/>
            <person name="Saurat O."/>
            <person name="Scarpelli C."/>
            <person name="Schiex T."/>
            <person name="Segurens B."/>
            <person name="Severin A.J."/>
            <person name="Sherrier D.J."/>
            <person name="Shi R."/>
            <person name="Sims S."/>
            <person name="Singer S.R."/>
            <person name="Sinharoy S."/>
            <person name="Sterck L."/>
            <person name="Viollet A."/>
            <person name="Wang B.B."/>
            <person name="Wang K."/>
            <person name="Wang M."/>
            <person name="Wang X."/>
            <person name="Warfsmann J."/>
            <person name="Weissenbach J."/>
            <person name="White D.D."/>
            <person name="White J.D."/>
            <person name="Wiley G.B."/>
            <person name="Wincker P."/>
            <person name="Xing Y."/>
            <person name="Yang L."/>
            <person name="Yao Z."/>
            <person name="Ying F."/>
            <person name="Zhai J."/>
            <person name="Zhou L."/>
            <person name="Zuber A."/>
            <person name="Denarie J."/>
            <person name="Dixon R.A."/>
            <person name="May G.D."/>
            <person name="Schwartz D.C."/>
            <person name="Rogers J."/>
            <person name="Quetier F."/>
            <person name="Town C.D."/>
            <person name="Roe B.A."/>
        </authorList>
    </citation>
    <scope>NUCLEOTIDE SEQUENCE [LARGE SCALE GENOMIC DNA]</scope>
    <source>
        <strain evidence="11">A17</strain>
        <strain evidence="13 14">cv. Jemalong A17</strain>
    </source>
</reference>
<dbReference type="AlphaFoldDB" id="G7KAS8"/>
<evidence type="ECO:0000256" key="2">
    <source>
        <dbReference type="ARBA" id="ARBA00010617"/>
    </source>
</evidence>
<evidence type="ECO:0000256" key="7">
    <source>
        <dbReference type="ARBA" id="ARBA00023033"/>
    </source>
</evidence>
<keyword evidence="7 9" id="KW-0503">Monooxygenase</keyword>
<dbReference type="PANTHER" id="PTHR47953:SF16">
    <property type="entry name" value="CYTOCHROME P450 71D8"/>
    <property type="match status" value="1"/>
</dbReference>
<dbReference type="PROSITE" id="PS00086">
    <property type="entry name" value="CYTOCHROME_P450"/>
    <property type="match status" value="1"/>
</dbReference>
<dbReference type="Gramene" id="rna29117">
    <property type="protein sequence ID" value="RHN54127.1"/>
    <property type="gene ID" value="gene29117"/>
</dbReference>
<proteinExistence type="inferred from homology"/>
<organism evidence="11 14">
    <name type="scientific">Medicago truncatula</name>
    <name type="common">Barrel medic</name>
    <name type="synonym">Medicago tribuloides</name>
    <dbReference type="NCBI Taxonomy" id="3880"/>
    <lineage>
        <taxon>Eukaryota</taxon>
        <taxon>Viridiplantae</taxon>
        <taxon>Streptophyta</taxon>
        <taxon>Embryophyta</taxon>
        <taxon>Tracheophyta</taxon>
        <taxon>Spermatophyta</taxon>
        <taxon>Magnoliopsida</taxon>
        <taxon>eudicotyledons</taxon>
        <taxon>Gunneridae</taxon>
        <taxon>Pentapetalae</taxon>
        <taxon>rosids</taxon>
        <taxon>fabids</taxon>
        <taxon>Fabales</taxon>
        <taxon>Fabaceae</taxon>
        <taxon>Papilionoideae</taxon>
        <taxon>50 kb inversion clade</taxon>
        <taxon>NPAAA clade</taxon>
        <taxon>Hologalegina</taxon>
        <taxon>IRL clade</taxon>
        <taxon>Trifolieae</taxon>
        <taxon>Medicago</taxon>
    </lineage>
</organism>
<dbReference type="PRINTS" id="PR00463">
    <property type="entry name" value="EP450I"/>
</dbReference>
<dbReference type="GO" id="GO:0004497">
    <property type="term" value="F:monooxygenase activity"/>
    <property type="evidence" value="ECO:0007669"/>
    <property type="project" value="UniProtKB-KW"/>
</dbReference>
<keyword evidence="5 9" id="KW-0560">Oxidoreductase</keyword>
<dbReference type="Proteomes" id="UP000002051">
    <property type="component" value="Chromosome 5"/>
</dbReference>
<evidence type="ECO:0000313" key="12">
    <source>
        <dbReference type="EMBL" id="RHN54127.1"/>
    </source>
</evidence>
<dbReference type="InterPro" id="IPR001128">
    <property type="entry name" value="Cyt_P450"/>
</dbReference>
<dbReference type="FunFam" id="1.10.630.10:FF:000008">
    <property type="entry name" value="Cytochrome P450 71D8"/>
    <property type="match status" value="1"/>
</dbReference>
<dbReference type="InterPro" id="IPR017972">
    <property type="entry name" value="Cyt_P450_CS"/>
</dbReference>
<dbReference type="PaxDb" id="3880-AES94841"/>
<evidence type="ECO:0000256" key="3">
    <source>
        <dbReference type="ARBA" id="ARBA00022617"/>
    </source>
</evidence>
<dbReference type="EC" id="1.14.14.151" evidence="12"/>
<evidence type="ECO:0000256" key="4">
    <source>
        <dbReference type="ARBA" id="ARBA00022723"/>
    </source>
</evidence>
<gene>
    <name evidence="13" type="primary">11407091</name>
    <name evidence="11" type="ordered locus">MTR_5g018980</name>
    <name evidence="12" type="ORF">MtrunA17_Chr5g0403321</name>
</gene>
<dbReference type="Pfam" id="PF00067">
    <property type="entry name" value="p450"/>
    <property type="match status" value="1"/>
</dbReference>
<dbReference type="GO" id="GO:0020037">
    <property type="term" value="F:heme binding"/>
    <property type="evidence" value="ECO:0007669"/>
    <property type="project" value="InterPro"/>
</dbReference>
<evidence type="ECO:0000256" key="5">
    <source>
        <dbReference type="ARBA" id="ARBA00023002"/>
    </source>
</evidence>
<dbReference type="OrthoDB" id="2789670at2759"/>
<dbReference type="EnsemblPlants" id="AES94841">
    <property type="protein sequence ID" value="AES94841"/>
    <property type="gene ID" value="MTR_5g018980"/>
</dbReference>
<dbReference type="InterPro" id="IPR002401">
    <property type="entry name" value="Cyt_P450_E_grp-I"/>
</dbReference>
<dbReference type="GO" id="GO:0016705">
    <property type="term" value="F:oxidoreductase activity, acting on paired donors, with incorporation or reduction of molecular oxygen"/>
    <property type="evidence" value="ECO:0007669"/>
    <property type="project" value="InterPro"/>
</dbReference>
<dbReference type="EMBL" id="CM001221">
    <property type="protein sequence ID" value="AES94841.1"/>
    <property type="molecule type" value="Genomic_DNA"/>
</dbReference>
<dbReference type="Gene3D" id="1.10.630.10">
    <property type="entry name" value="Cytochrome P450"/>
    <property type="match status" value="1"/>
</dbReference>
<keyword evidence="3 8" id="KW-0349">Heme</keyword>
<dbReference type="InterPro" id="IPR052306">
    <property type="entry name" value="CYP450_71D"/>
</dbReference>
<keyword evidence="10" id="KW-1133">Transmembrane helix</keyword>
<feature type="binding site" description="axial binding residue" evidence="8">
    <location>
        <position position="449"/>
    </location>
    <ligand>
        <name>heme</name>
        <dbReference type="ChEBI" id="CHEBI:30413"/>
    </ligand>
    <ligandPart>
        <name>Fe</name>
        <dbReference type="ChEBI" id="CHEBI:18248"/>
    </ligandPart>
</feature>
<dbReference type="HOGENOM" id="CLU_001570_4_1_1"/>
<dbReference type="SUPFAM" id="SSF48264">
    <property type="entry name" value="Cytochrome P450"/>
    <property type="match status" value="1"/>
</dbReference>
<evidence type="ECO:0000256" key="9">
    <source>
        <dbReference type="RuleBase" id="RU000461"/>
    </source>
</evidence>
<dbReference type="InterPro" id="IPR036396">
    <property type="entry name" value="Cyt_P450_sf"/>
</dbReference>
<protein>
    <submittedName>
        <fullName evidence="11">Cytochrome P450 family 71 protein</fullName>
    </submittedName>
    <submittedName>
        <fullName evidence="12">Putative premnaspirodiene oxygenase</fullName>
        <ecNumber evidence="12">1.14.14.151</ecNumber>
    </submittedName>
</protein>
<dbReference type="Proteomes" id="UP000265566">
    <property type="component" value="Chromosome 5"/>
</dbReference>
<name>G7KAS8_MEDTR</name>
<evidence type="ECO:0000256" key="1">
    <source>
        <dbReference type="ARBA" id="ARBA00001971"/>
    </source>
</evidence>
<comment type="similarity">
    <text evidence="2 9">Belongs to the cytochrome P450 family.</text>
</comment>
<evidence type="ECO:0000313" key="15">
    <source>
        <dbReference type="Proteomes" id="UP000265566"/>
    </source>
</evidence>
<sequence>MEIQLSSFVIPFFLFLTLRLLAKYFKPKTLDYKLPPGPMKLPLIGNLHQIAALGSLPHRAFKQLAHKYGPIVHLKLGETSAVVISSPKLAKEILKTHDVIFANRPHLQASHIMTYGSKDIAFSPYGDYWRQMRKICMLELLSNKRVQSFSYIREDETRNFIKSIQSSEGSSVNLTNRIFSLVSSTVSRSAFGDKTEDQDEFVSVIRKAIESVGGLEPADLFPSMKSIIQMLTGTKSKVLKMHKKADKILEIIVRKHQEKQRRAKEGKVSSDEVEQEDLVDVLLRIQESGSLEIPITTSNIKAVIFDAFAAGTDTTTSTIVWAMSELMKNPSVMNKAQAEIREACKGKEIISENDIQELPYLKLVIKETLRLHSPTPLLLPRECTELTNIDGYDIPKKTKVMINVWAMARDPQYWTDAEMFNPERFEGSSIDFRGNNFEYLPFGAGRRICPGLQFGIAGIMLPVALLLYHFNWELPNKMKPMDLDMTEHYGLAIGKKSDLCLIPTVYA</sequence>
<dbReference type="GO" id="GO:0005506">
    <property type="term" value="F:iron ion binding"/>
    <property type="evidence" value="ECO:0007669"/>
    <property type="project" value="InterPro"/>
</dbReference>
<dbReference type="CDD" id="cd11072">
    <property type="entry name" value="CYP71-like"/>
    <property type="match status" value="1"/>
</dbReference>
<keyword evidence="14" id="KW-1185">Reference proteome</keyword>
<keyword evidence="10" id="KW-0472">Membrane</keyword>
<accession>G7KAS8</accession>
<evidence type="ECO:0000313" key="11">
    <source>
        <dbReference type="EMBL" id="AES94841.1"/>
    </source>
</evidence>
<dbReference type="OMA" id="EIVIYNC"/>
<dbReference type="PRINTS" id="PR00385">
    <property type="entry name" value="P450"/>
</dbReference>
<feature type="transmembrane region" description="Helical" evidence="10">
    <location>
        <begin position="451"/>
        <end position="470"/>
    </location>
</feature>
<reference evidence="12" key="5">
    <citation type="journal article" date="2018" name="Nat. Plants">
        <title>Whole-genome landscape of Medicago truncatula symbiotic genes.</title>
        <authorList>
            <person name="Pecrix Y."/>
            <person name="Gamas P."/>
            <person name="Carrere S."/>
        </authorList>
    </citation>
    <scope>NUCLEOTIDE SEQUENCE</scope>
    <source>
        <tissue evidence="12">Leaves</tissue>
    </source>
</reference>
<reference evidence="11 14" key="2">
    <citation type="journal article" date="2014" name="BMC Genomics">
        <title>An improved genome release (version Mt4.0) for the model legume Medicago truncatula.</title>
        <authorList>
            <person name="Tang H."/>
            <person name="Krishnakumar V."/>
            <person name="Bidwell S."/>
            <person name="Rosen B."/>
            <person name="Chan A."/>
            <person name="Zhou S."/>
            <person name="Gentzbittel L."/>
            <person name="Childs K.L."/>
            <person name="Yandell M."/>
            <person name="Gundlach H."/>
            <person name="Mayer K.F."/>
            <person name="Schwartz D.C."/>
            <person name="Town C.D."/>
        </authorList>
    </citation>
    <scope>GENOME REANNOTATION</scope>
    <source>
        <strain evidence="13 14">cv. Jemalong A17</strain>
    </source>
</reference>
<evidence type="ECO:0000313" key="13">
    <source>
        <dbReference type="EnsemblPlants" id="AES94841"/>
    </source>
</evidence>
<keyword evidence="6 8" id="KW-0408">Iron</keyword>
<evidence type="ECO:0000313" key="14">
    <source>
        <dbReference type="Proteomes" id="UP000002051"/>
    </source>
</evidence>
<dbReference type="KEGG" id="mtr:11407091"/>
<dbReference type="EMBL" id="PSQE01000005">
    <property type="protein sequence ID" value="RHN54127.1"/>
    <property type="molecule type" value="Genomic_DNA"/>
</dbReference>